<feature type="transmembrane region" description="Helical" evidence="5">
    <location>
        <begin position="12"/>
        <end position="30"/>
    </location>
</feature>
<organism evidence="8 9">
    <name type="scientific">Sphingobium subterraneum</name>
    <dbReference type="NCBI Taxonomy" id="627688"/>
    <lineage>
        <taxon>Bacteria</taxon>
        <taxon>Pseudomonadati</taxon>
        <taxon>Pseudomonadota</taxon>
        <taxon>Alphaproteobacteria</taxon>
        <taxon>Sphingomonadales</taxon>
        <taxon>Sphingomonadaceae</taxon>
        <taxon>Sphingobium</taxon>
    </lineage>
</organism>
<feature type="transmembrane region" description="Helical" evidence="5">
    <location>
        <begin position="180"/>
        <end position="203"/>
    </location>
</feature>
<reference evidence="8 9" key="1">
    <citation type="submission" date="2020-08" db="EMBL/GenBank/DDBJ databases">
        <title>Genomic Encyclopedia of Type Strains, Phase IV (KMG-IV): sequencing the most valuable type-strain genomes for metagenomic binning, comparative biology and taxonomic classification.</title>
        <authorList>
            <person name="Goeker M."/>
        </authorList>
    </citation>
    <scope>NUCLEOTIDE SEQUENCE [LARGE SCALE GENOMIC DNA]</scope>
    <source>
        <strain evidence="8 9">DSM 102255</strain>
    </source>
</reference>
<dbReference type="CDD" id="cd06225">
    <property type="entry name" value="HAMP"/>
    <property type="match status" value="1"/>
</dbReference>
<dbReference type="GO" id="GO:0016020">
    <property type="term" value="C:membrane"/>
    <property type="evidence" value="ECO:0007669"/>
    <property type="project" value="UniProtKB-SubCell"/>
</dbReference>
<dbReference type="PANTHER" id="PTHR43531">
    <property type="entry name" value="PROTEIN ICFG"/>
    <property type="match status" value="1"/>
</dbReference>
<feature type="domain" description="HAMP" evidence="7">
    <location>
        <begin position="208"/>
        <end position="261"/>
    </location>
</feature>
<keyword evidence="5" id="KW-0472">Membrane</keyword>
<keyword evidence="9" id="KW-1185">Reference proteome</keyword>
<gene>
    <name evidence="8" type="ORF">FHS92_001203</name>
</gene>
<dbReference type="InterPro" id="IPR004090">
    <property type="entry name" value="Chemotax_Me-accpt_rcpt"/>
</dbReference>
<dbReference type="PRINTS" id="PR00260">
    <property type="entry name" value="CHEMTRNSDUCR"/>
</dbReference>
<feature type="domain" description="Methyl-accepting transducer" evidence="6">
    <location>
        <begin position="321"/>
        <end position="550"/>
    </location>
</feature>
<proteinExistence type="inferred from homology"/>
<evidence type="ECO:0000256" key="1">
    <source>
        <dbReference type="ARBA" id="ARBA00004370"/>
    </source>
</evidence>
<dbReference type="Proteomes" id="UP000552700">
    <property type="component" value="Unassembled WGS sequence"/>
</dbReference>
<dbReference type="GO" id="GO:0007165">
    <property type="term" value="P:signal transduction"/>
    <property type="evidence" value="ECO:0007669"/>
    <property type="project" value="UniProtKB-KW"/>
</dbReference>
<name>A0A841J1T6_9SPHN</name>
<evidence type="ECO:0000313" key="8">
    <source>
        <dbReference type="EMBL" id="MBB6123496.1"/>
    </source>
</evidence>
<dbReference type="GO" id="GO:0004888">
    <property type="term" value="F:transmembrane signaling receptor activity"/>
    <property type="evidence" value="ECO:0007669"/>
    <property type="project" value="InterPro"/>
</dbReference>
<dbReference type="FunFam" id="1.10.287.950:FF:000001">
    <property type="entry name" value="Methyl-accepting chemotaxis sensory transducer"/>
    <property type="match status" value="1"/>
</dbReference>
<sequence>MSIKQQVRTGAIGLTGVVIIAVAVATLAVSEIRYGGPIHRQNLQKDVLVADILPPPLYVVEPFLSVTLSVENPATISENLAALAKEQQDYQARRQFWLDADVPAELRPALQDSLRTADAFWDHVDKDFIPALQRGDMVAAQNTHDSQLTPLYQQQRKQISHLVALTDAYGETLSARSNTIIVSALLVLGVVAAGLIAALLYAAGQLRRRVVDPLVATADEMRTMAAGNYDVTVEGLSRDDEIGTMAQAMEIFRKAGIENREAARKQERVVKDLGVALTELSEGNLTHRIQHPFATEYEVLRTRFNHTMDRLDEILSRVAGTSSNVRNGSVEIRSATDDLSQRTEQQAASLEETAAAMNQVTSVVKTTAESAAEMSGSIAEAHREANESGQVVQHAVEAMGAIEKSAQEISQIINVIDGIAFQTNLLALNAGVEAARAGDAGKGFAVVANEVRALAQRSAEAAKDIKALILTSTEQVKHGVGLVGETGAILSRIVERVASISVLVTDMSASTEEQAASLQQVNGAVSAMDRMTQQNAAMVEECTAAARSLSQEADDLSQLVARFRLSADPPMQWEKAA</sequence>
<comment type="similarity">
    <text evidence="3">Belongs to the methyl-accepting chemotaxis (MCP) protein family.</text>
</comment>
<dbReference type="SUPFAM" id="SSF158472">
    <property type="entry name" value="HAMP domain-like"/>
    <property type="match status" value="1"/>
</dbReference>
<dbReference type="Pfam" id="PF00015">
    <property type="entry name" value="MCPsignal"/>
    <property type="match status" value="1"/>
</dbReference>
<evidence type="ECO:0000256" key="3">
    <source>
        <dbReference type="ARBA" id="ARBA00029447"/>
    </source>
</evidence>
<dbReference type="InterPro" id="IPR051310">
    <property type="entry name" value="MCP_chemotaxis"/>
</dbReference>
<keyword evidence="2" id="KW-0145">Chemotaxis</keyword>
<keyword evidence="5" id="KW-1133">Transmembrane helix</keyword>
<dbReference type="Gene3D" id="6.10.340.10">
    <property type="match status" value="1"/>
</dbReference>
<evidence type="ECO:0000259" key="7">
    <source>
        <dbReference type="PROSITE" id="PS50885"/>
    </source>
</evidence>
<dbReference type="InterPro" id="IPR003660">
    <property type="entry name" value="HAMP_dom"/>
</dbReference>
<dbReference type="AlphaFoldDB" id="A0A841J1T6"/>
<feature type="domain" description="HAMP" evidence="7">
    <location>
        <begin position="264"/>
        <end position="316"/>
    </location>
</feature>
<evidence type="ECO:0000256" key="5">
    <source>
        <dbReference type="SAM" id="Phobius"/>
    </source>
</evidence>
<comment type="subcellular location">
    <subcellularLocation>
        <location evidence="1">Membrane</location>
    </subcellularLocation>
</comment>
<dbReference type="PROSITE" id="PS50885">
    <property type="entry name" value="HAMP"/>
    <property type="match status" value="2"/>
</dbReference>
<evidence type="ECO:0000256" key="4">
    <source>
        <dbReference type="PROSITE-ProRule" id="PRU00284"/>
    </source>
</evidence>
<comment type="caution">
    <text evidence="8">The sequence shown here is derived from an EMBL/GenBank/DDBJ whole genome shotgun (WGS) entry which is preliminary data.</text>
</comment>
<dbReference type="InterPro" id="IPR004089">
    <property type="entry name" value="MCPsignal_dom"/>
</dbReference>
<dbReference type="SUPFAM" id="SSF58104">
    <property type="entry name" value="Methyl-accepting chemotaxis protein (MCP) signaling domain"/>
    <property type="match status" value="1"/>
</dbReference>
<dbReference type="RefSeq" id="WP_246351777.1">
    <property type="nucleotide sequence ID" value="NZ_JACIJP010000001.1"/>
</dbReference>
<dbReference type="PROSITE" id="PS50111">
    <property type="entry name" value="CHEMOTAXIS_TRANSDUC_2"/>
    <property type="match status" value="1"/>
</dbReference>
<keyword evidence="5" id="KW-0812">Transmembrane</keyword>
<evidence type="ECO:0000256" key="2">
    <source>
        <dbReference type="ARBA" id="ARBA00022500"/>
    </source>
</evidence>
<dbReference type="Pfam" id="PF00672">
    <property type="entry name" value="HAMP"/>
    <property type="match status" value="1"/>
</dbReference>
<dbReference type="EMBL" id="JACIJP010000001">
    <property type="protein sequence ID" value="MBB6123496.1"/>
    <property type="molecule type" value="Genomic_DNA"/>
</dbReference>
<dbReference type="Gene3D" id="1.10.287.950">
    <property type="entry name" value="Methyl-accepting chemotaxis protein"/>
    <property type="match status" value="1"/>
</dbReference>
<dbReference type="PANTHER" id="PTHR43531:SF11">
    <property type="entry name" value="METHYL-ACCEPTING CHEMOTAXIS PROTEIN 3"/>
    <property type="match status" value="1"/>
</dbReference>
<dbReference type="SMART" id="SM00304">
    <property type="entry name" value="HAMP"/>
    <property type="match status" value="2"/>
</dbReference>
<dbReference type="GO" id="GO:0006935">
    <property type="term" value="P:chemotaxis"/>
    <property type="evidence" value="ECO:0007669"/>
    <property type="project" value="UniProtKB-KW"/>
</dbReference>
<evidence type="ECO:0000313" key="9">
    <source>
        <dbReference type="Proteomes" id="UP000552700"/>
    </source>
</evidence>
<dbReference type="CDD" id="cd11386">
    <property type="entry name" value="MCP_signal"/>
    <property type="match status" value="1"/>
</dbReference>
<evidence type="ECO:0000259" key="6">
    <source>
        <dbReference type="PROSITE" id="PS50111"/>
    </source>
</evidence>
<dbReference type="SMART" id="SM00283">
    <property type="entry name" value="MA"/>
    <property type="match status" value="1"/>
</dbReference>
<protein>
    <submittedName>
        <fullName evidence="8">Methyl-accepting chemotaxis protein</fullName>
    </submittedName>
</protein>
<keyword evidence="4" id="KW-0807">Transducer</keyword>
<accession>A0A841J1T6</accession>